<dbReference type="AlphaFoldDB" id="A0A7W5FI31"/>
<evidence type="ECO:0000313" key="2">
    <source>
        <dbReference type="Proteomes" id="UP000590749"/>
    </source>
</evidence>
<dbReference type="Proteomes" id="UP000590749">
    <property type="component" value="Unassembled WGS sequence"/>
</dbReference>
<evidence type="ECO:0000313" key="1">
    <source>
        <dbReference type="EMBL" id="MBB3099293.1"/>
    </source>
</evidence>
<protein>
    <submittedName>
        <fullName evidence="1">Uncharacterized protein</fullName>
    </submittedName>
</protein>
<sequence>MVIAAVIFIPPSISLDSIYATQCVEYALQRGYRLTAIIREWSVVEHYLCSGSAMVVVVARHEHLAGEQLVEVVDSGPCAPVVDLCSRRAKQNTRRLWPSRKWFSNDRVREILDGDGPVYGLDRETVEALRRIRRGLSH</sequence>
<dbReference type="EMBL" id="JACHXF010000018">
    <property type="protein sequence ID" value="MBB3099293.1"/>
    <property type="molecule type" value="Genomic_DNA"/>
</dbReference>
<proteinExistence type="predicted"/>
<dbReference type="RefSeq" id="WP_183225358.1">
    <property type="nucleotide sequence ID" value="NZ_BMPW01000021.1"/>
</dbReference>
<accession>A0A7W5FI31</accession>
<reference evidence="1 2" key="1">
    <citation type="submission" date="2020-08" db="EMBL/GenBank/DDBJ databases">
        <title>Genomic Encyclopedia of Type Strains, Phase III (KMG-III): the genomes of soil and plant-associated and newly described type strains.</title>
        <authorList>
            <person name="Whitman W."/>
        </authorList>
    </citation>
    <scope>NUCLEOTIDE SEQUENCE [LARGE SCALE GENOMIC DNA]</scope>
    <source>
        <strain evidence="1 2">CECT 3287</strain>
    </source>
</reference>
<name>A0A7W5FI31_9ACTN</name>
<organism evidence="1 2">
    <name type="scientific">Actinoplanes campanulatus</name>
    <dbReference type="NCBI Taxonomy" id="113559"/>
    <lineage>
        <taxon>Bacteria</taxon>
        <taxon>Bacillati</taxon>
        <taxon>Actinomycetota</taxon>
        <taxon>Actinomycetes</taxon>
        <taxon>Micromonosporales</taxon>
        <taxon>Micromonosporaceae</taxon>
        <taxon>Actinoplanes</taxon>
    </lineage>
</organism>
<comment type="caution">
    <text evidence="1">The sequence shown here is derived from an EMBL/GenBank/DDBJ whole genome shotgun (WGS) entry which is preliminary data.</text>
</comment>
<keyword evidence="2" id="KW-1185">Reference proteome</keyword>
<gene>
    <name evidence="1" type="ORF">FHR83_006999</name>
</gene>